<dbReference type="Proteomes" id="UP000887116">
    <property type="component" value="Unassembled WGS sequence"/>
</dbReference>
<keyword evidence="2" id="KW-1185">Reference proteome</keyword>
<evidence type="ECO:0000313" key="2">
    <source>
        <dbReference type="Proteomes" id="UP000887116"/>
    </source>
</evidence>
<gene>
    <name evidence="1" type="ORF">TNCT_457071</name>
</gene>
<dbReference type="AlphaFoldDB" id="A0A8X6KXD3"/>
<dbReference type="EMBL" id="BMAO01023250">
    <property type="protein sequence ID" value="GFQ87616.1"/>
    <property type="molecule type" value="Genomic_DNA"/>
</dbReference>
<proteinExistence type="predicted"/>
<evidence type="ECO:0000313" key="1">
    <source>
        <dbReference type="EMBL" id="GFQ87616.1"/>
    </source>
</evidence>
<reference evidence="1" key="1">
    <citation type="submission" date="2020-07" db="EMBL/GenBank/DDBJ databases">
        <title>Multicomponent nature underlies the extraordinary mechanical properties of spider dragline silk.</title>
        <authorList>
            <person name="Kono N."/>
            <person name="Nakamura H."/>
            <person name="Mori M."/>
            <person name="Yoshida Y."/>
            <person name="Ohtoshi R."/>
            <person name="Malay A.D."/>
            <person name="Moran D.A.P."/>
            <person name="Tomita M."/>
            <person name="Numata K."/>
            <person name="Arakawa K."/>
        </authorList>
    </citation>
    <scope>NUCLEOTIDE SEQUENCE</scope>
</reference>
<comment type="caution">
    <text evidence="1">The sequence shown here is derived from an EMBL/GenBank/DDBJ whole genome shotgun (WGS) entry which is preliminary data.</text>
</comment>
<protein>
    <submittedName>
        <fullName evidence="1">Uncharacterized protein</fullName>
    </submittedName>
</protein>
<name>A0A8X6KXD3_TRICU</name>
<accession>A0A8X6KXD3</accession>
<sequence>MQTWSPSAKILYNQRFMEQTIPELNCPRNLSSTVARLRKGNFKGMEISPDNSGCYPISRNYPQTQLTPNHIFDCKAVLASLFKLDASPQDTLKLQTLPRLLLWLLDLYRSAAINL</sequence>
<organism evidence="1 2">
    <name type="scientific">Trichonephila clavata</name>
    <name type="common">Joro spider</name>
    <name type="synonym">Nephila clavata</name>
    <dbReference type="NCBI Taxonomy" id="2740835"/>
    <lineage>
        <taxon>Eukaryota</taxon>
        <taxon>Metazoa</taxon>
        <taxon>Ecdysozoa</taxon>
        <taxon>Arthropoda</taxon>
        <taxon>Chelicerata</taxon>
        <taxon>Arachnida</taxon>
        <taxon>Araneae</taxon>
        <taxon>Araneomorphae</taxon>
        <taxon>Entelegynae</taxon>
        <taxon>Araneoidea</taxon>
        <taxon>Nephilidae</taxon>
        <taxon>Trichonephila</taxon>
    </lineage>
</organism>